<feature type="binding site" evidence="11">
    <location>
        <position position="803"/>
    </location>
    <ligand>
        <name>Zn(2+)</name>
        <dbReference type="ChEBI" id="CHEBI:29105"/>
        <note>catalytic</note>
    </ligand>
</feature>
<comment type="similarity">
    <text evidence="2">Belongs to the metallo-dependent hydrolases superfamily. Adenosine and AMP deaminases family.</text>
</comment>
<evidence type="ECO:0000256" key="6">
    <source>
        <dbReference type="ARBA" id="ARBA00022833"/>
    </source>
</evidence>
<dbReference type="NCBIfam" id="TIGR01429">
    <property type="entry name" value="AMP_deaminase"/>
    <property type="match status" value="1"/>
</dbReference>
<dbReference type="GO" id="GO:0046033">
    <property type="term" value="P:AMP metabolic process"/>
    <property type="evidence" value="ECO:0007669"/>
    <property type="project" value="TreeGrafter"/>
</dbReference>
<evidence type="ECO:0000256" key="8">
    <source>
        <dbReference type="ARBA" id="ARBA00051746"/>
    </source>
</evidence>
<comment type="pathway">
    <text evidence="1">Purine metabolism; IMP biosynthesis via salvage pathway; IMP from AMP: step 1/1.</text>
</comment>
<dbReference type="GO" id="GO:0032264">
    <property type="term" value="P:IMP salvage"/>
    <property type="evidence" value="ECO:0007669"/>
    <property type="project" value="InterPro"/>
</dbReference>
<keyword evidence="13" id="KW-1133">Transmembrane helix</keyword>
<dbReference type="GO" id="GO:0005829">
    <property type="term" value="C:cytosol"/>
    <property type="evidence" value="ECO:0007669"/>
    <property type="project" value="TreeGrafter"/>
</dbReference>
<evidence type="ECO:0000256" key="13">
    <source>
        <dbReference type="SAM" id="Phobius"/>
    </source>
</evidence>
<dbReference type="EMBL" id="BTGU01000013">
    <property type="protein sequence ID" value="GMN41756.1"/>
    <property type="molecule type" value="Genomic_DNA"/>
</dbReference>
<sequence length="906" mass="102915">MGSASSSASAASSLHVAMAALVGASIMAVSAFYIHKRSVDQVLHRLTERRRNVGSRSYIQRTDDDEEEVEDEEEEEDGEFDDEAEFGSDDDLVAGRKIGGRGFSRPVDEKFVRNYRMSSSLPNVALANRDWVQEGSNFGRGSNFRAHGFSSSLDKLNYMPFGLPPLRTDQRHGGDLRRRVGSVDRLAVLTPRSQAGNAFDITGDSDEEGTELANEDDDFFNHEDADASFSSMNEFNSALQNSSAVPLIGNDGNCMQDQTFQVTANGTKGGTDLQGEGKVVPAPGHSDGHDPTFGSMVLPMCPSAHDSTNKEEEEVRKMLRECLDLRQRYVYREKVCPSMKVDVSNSSAPEKSDPFHFELVEASAHSFRMEDGVGHVYAKGNDNEELFPVASATTFFTDMHFILKVMSIGNIRTTCYHRLRFLEEKFRLHLLLNADREFLAQKSAPHRDFYNIRKVDTHIHHSACMNQKHLLRFIKSKLRKEPDEVVIFRDGKYLTLKEVFESLDLTGYDLNVDLLDVHADKSTFHRFDKFNLKYNPCGQSRLREIFLKQDNLIQGRFLAEVTKEVLSDLEASKYQMAEYRISVYGRKQSEWDQLASWFVNNAICSDNAVWLIQLPRLYTVYKTMGIVTSFQNILDNVFIPLFEVTINPNSHPQLHVFLKQVVGFDIVDDESKPERRPTKHMPTPAEWTNEFNPAFSYYAYYCYANLYTLNKLRESKGMTTIKFRPHCGEAGEIDHLAAGFLLCHNISHGINLRKSPVLQYLYYLAQVGLAMSPLSNNSLFLDYHRNPFPMFFQRGLNVSLSSDDPLQIHLTKEALVEEYSVAAKVWKLSSCDLCEIARNSVYQSGFSRAAKVHWLGGKYFLQGPEGNDIHKTNVPGLRIAFRHETWKEEMQYVYSGKARFPEEVDS</sequence>
<dbReference type="Pfam" id="PF19326">
    <property type="entry name" value="AMP_deaminase"/>
    <property type="match status" value="1"/>
</dbReference>
<feature type="binding site" evidence="10">
    <location>
        <position position="729"/>
    </location>
    <ligand>
        <name>substrate</name>
    </ligand>
</feature>
<dbReference type="PROSITE" id="PS00485">
    <property type="entry name" value="A_DEAMINASE"/>
    <property type="match status" value="1"/>
</dbReference>
<dbReference type="InterPro" id="IPR006650">
    <property type="entry name" value="A/AMP_deam_AS"/>
</dbReference>
<keyword evidence="4 11" id="KW-0479">Metal-binding</keyword>
<evidence type="ECO:0000256" key="4">
    <source>
        <dbReference type="ARBA" id="ARBA00022723"/>
    </source>
</evidence>
<dbReference type="CDD" id="cd01319">
    <property type="entry name" value="AMPD"/>
    <property type="match status" value="1"/>
</dbReference>
<keyword evidence="5" id="KW-0378">Hydrolase</keyword>
<feature type="binding site" evidence="11">
    <location>
        <position position="458"/>
    </location>
    <ligand>
        <name>Zn(2+)</name>
        <dbReference type="ChEBI" id="CHEBI:29105"/>
        <note>catalytic</note>
    </ligand>
</feature>
<comment type="caution">
    <text evidence="14">The sequence shown here is derived from an EMBL/GenBank/DDBJ whole genome shotgun (WGS) entry which is preliminary data.</text>
</comment>
<evidence type="ECO:0000313" key="15">
    <source>
        <dbReference type="Proteomes" id="UP001187192"/>
    </source>
</evidence>
<dbReference type="PANTHER" id="PTHR11359:SF14">
    <property type="entry name" value="AMP DEAMINASE"/>
    <property type="match status" value="1"/>
</dbReference>
<dbReference type="SUPFAM" id="SSF51556">
    <property type="entry name" value="Metallo-dependent hydrolases"/>
    <property type="match status" value="1"/>
</dbReference>
<accession>A0AA88D3U5</accession>
<dbReference type="Gene3D" id="3.20.20.140">
    <property type="entry name" value="Metal-dependent hydrolases"/>
    <property type="match status" value="1"/>
</dbReference>
<feature type="active site" description="Proton acceptor" evidence="9">
    <location>
        <position position="748"/>
    </location>
</feature>
<comment type="catalytic activity">
    <reaction evidence="8">
        <text>AMP + H2O + H(+) = IMP + NH4(+)</text>
        <dbReference type="Rhea" id="RHEA:14777"/>
        <dbReference type="ChEBI" id="CHEBI:15377"/>
        <dbReference type="ChEBI" id="CHEBI:15378"/>
        <dbReference type="ChEBI" id="CHEBI:28938"/>
        <dbReference type="ChEBI" id="CHEBI:58053"/>
        <dbReference type="ChEBI" id="CHEBI:456215"/>
        <dbReference type="EC" id="3.5.4.6"/>
    </reaction>
</comment>
<feature type="binding site" evidence="10">
    <location>
        <begin position="804"/>
        <end position="807"/>
    </location>
    <ligand>
        <name>substrate</name>
    </ligand>
</feature>
<proteinExistence type="inferred from homology"/>
<feature type="binding site" evidence="10">
    <location>
        <position position="460"/>
    </location>
    <ligand>
        <name>substrate</name>
    </ligand>
</feature>
<reference evidence="14" key="1">
    <citation type="submission" date="2023-07" db="EMBL/GenBank/DDBJ databases">
        <title>draft genome sequence of fig (Ficus carica).</title>
        <authorList>
            <person name="Takahashi T."/>
            <person name="Nishimura K."/>
        </authorList>
    </citation>
    <scope>NUCLEOTIDE SEQUENCE</scope>
</reference>
<evidence type="ECO:0000256" key="1">
    <source>
        <dbReference type="ARBA" id="ARBA00004955"/>
    </source>
</evidence>
<feature type="binding site" evidence="10">
    <location>
        <begin position="529"/>
        <end position="534"/>
    </location>
    <ligand>
        <name>substrate</name>
    </ligand>
</feature>
<feature type="compositionally biased region" description="Acidic residues" evidence="12">
    <location>
        <begin position="63"/>
        <end position="87"/>
    </location>
</feature>
<gene>
    <name evidence="14" type="ORF">TIFTF001_010985</name>
</gene>
<dbReference type="Gene3D" id="4.10.800.20">
    <property type="match status" value="1"/>
</dbReference>
<dbReference type="GO" id="GO:0046872">
    <property type="term" value="F:metal ion binding"/>
    <property type="evidence" value="ECO:0007669"/>
    <property type="project" value="UniProtKB-KW"/>
</dbReference>
<feature type="region of interest" description="Disordered" evidence="12">
    <location>
        <begin position="54"/>
        <end position="87"/>
    </location>
</feature>
<keyword evidence="15" id="KW-1185">Reference proteome</keyword>
<organism evidence="14 15">
    <name type="scientific">Ficus carica</name>
    <name type="common">Common fig</name>
    <dbReference type="NCBI Taxonomy" id="3494"/>
    <lineage>
        <taxon>Eukaryota</taxon>
        <taxon>Viridiplantae</taxon>
        <taxon>Streptophyta</taxon>
        <taxon>Embryophyta</taxon>
        <taxon>Tracheophyta</taxon>
        <taxon>Spermatophyta</taxon>
        <taxon>Magnoliopsida</taxon>
        <taxon>eudicotyledons</taxon>
        <taxon>Gunneridae</taxon>
        <taxon>Pentapetalae</taxon>
        <taxon>rosids</taxon>
        <taxon>fabids</taxon>
        <taxon>Rosales</taxon>
        <taxon>Moraceae</taxon>
        <taxon>Ficeae</taxon>
        <taxon>Ficus</taxon>
    </lineage>
</organism>
<dbReference type="InterPro" id="IPR006329">
    <property type="entry name" value="AMPD"/>
</dbReference>
<evidence type="ECO:0000256" key="9">
    <source>
        <dbReference type="PIRSR" id="PIRSR606329-1"/>
    </source>
</evidence>
<keyword evidence="7" id="KW-0546">Nucleotide metabolism</keyword>
<dbReference type="Proteomes" id="UP001187192">
    <property type="component" value="Unassembled WGS sequence"/>
</dbReference>
<dbReference type="AlphaFoldDB" id="A0AA88D3U5"/>
<dbReference type="FunFam" id="4.10.800.20:FF:000001">
    <property type="entry name" value="AMP deaminase"/>
    <property type="match status" value="1"/>
</dbReference>
<dbReference type="PANTHER" id="PTHR11359">
    <property type="entry name" value="AMP DEAMINASE"/>
    <property type="match status" value="1"/>
</dbReference>
<evidence type="ECO:0000313" key="14">
    <source>
        <dbReference type="EMBL" id="GMN41756.1"/>
    </source>
</evidence>
<dbReference type="InterPro" id="IPR032466">
    <property type="entry name" value="Metal_Hydrolase"/>
</dbReference>
<feature type="binding site" evidence="11">
    <location>
        <position position="726"/>
    </location>
    <ligand>
        <name>Zn(2+)</name>
        <dbReference type="ChEBI" id="CHEBI:29105"/>
        <note>catalytic</note>
    </ligand>
</feature>
<keyword evidence="6 11" id="KW-0862">Zinc</keyword>
<evidence type="ECO:0000256" key="3">
    <source>
        <dbReference type="ARBA" id="ARBA00012775"/>
    </source>
</evidence>
<evidence type="ECO:0000256" key="7">
    <source>
        <dbReference type="ARBA" id="ARBA00023080"/>
    </source>
</evidence>
<feature type="binding site" evidence="11">
    <location>
        <position position="460"/>
    </location>
    <ligand>
        <name>Zn(2+)</name>
        <dbReference type="ChEBI" id="CHEBI:29105"/>
        <note>catalytic</note>
    </ligand>
</feature>
<evidence type="ECO:0000256" key="12">
    <source>
        <dbReference type="SAM" id="MobiDB-lite"/>
    </source>
</evidence>
<keyword evidence="13" id="KW-0472">Membrane</keyword>
<dbReference type="GO" id="GO:0003876">
    <property type="term" value="F:AMP deaminase activity"/>
    <property type="evidence" value="ECO:0007669"/>
    <property type="project" value="UniProtKB-EC"/>
</dbReference>
<protein>
    <recommendedName>
        <fullName evidence="3">AMP deaminase</fullName>
        <ecNumber evidence="3">3.5.4.6</ecNumber>
    </recommendedName>
</protein>
<dbReference type="EC" id="3.5.4.6" evidence="3"/>
<evidence type="ECO:0000256" key="5">
    <source>
        <dbReference type="ARBA" id="ARBA00022801"/>
    </source>
</evidence>
<dbReference type="FunFam" id="3.20.20.140:FF:000035">
    <property type="entry name" value="Probable amp deaminase"/>
    <property type="match status" value="1"/>
</dbReference>
<comment type="cofactor">
    <cofactor evidence="11">
        <name>Zn(2+)</name>
        <dbReference type="ChEBI" id="CHEBI:29105"/>
    </cofactor>
    <text evidence="11">Binds 1 zinc ion per subunit.</text>
</comment>
<evidence type="ECO:0000256" key="11">
    <source>
        <dbReference type="PIRSR" id="PIRSR606329-3"/>
    </source>
</evidence>
<evidence type="ECO:0000256" key="10">
    <source>
        <dbReference type="PIRSR" id="PIRSR606329-2"/>
    </source>
</evidence>
<feature type="transmembrane region" description="Helical" evidence="13">
    <location>
        <begin position="12"/>
        <end position="34"/>
    </location>
</feature>
<evidence type="ECO:0000256" key="2">
    <source>
        <dbReference type="ARBA" id="ARBA00006676"/>
    </source>
</evidence>
<name>A0AA88D3U5_FICCA</name>
<keyword evidence="13" id="KW-0812">Transmembrane</keyword>